<name>A0A938X4R2_9CLOT</name>
<accession>A0A938X4R2</accession>
<keyword evidence="4" id="KW-1185">Reference proteome</keyword>
<reference evidence="3" key="2">
    <citation type="journal article" date="2021" name="Sci. Rep.">
        <title>The distribution of antibiotic resistance genes in chicken gut microbiota commensals.</title>
        <authorList>
            <person name="Juricova H."/>
            <person name="Matiasovicova J."/>
            <person name="Kubasova T."/>
            <person name="Cejkova D."/>
            <person name="Rychlik I."/>
        </authorList>
    </citation>
    <scope>NUCLEOTIDE SEQUENCE</scope>
    <source>
        <strain evidence="3">An420c</strain>
    </source>
</reference>
<organism evidence="3 4">
    <name type="scientific">Mordavella massiliensis</name>
    <dbReference type="NCBI Taxonomy" id="1871024"/>
    <lineage>
        <taxon>Bacteria</taxon>
        <taxon>Bacillati</taxon>
        <taxon>Bacillota</taxon>
        <taxon>Clostridia</taxon>
        <taxon>Eubacteriales</taxon>
        <taxon>Clostridiaceae</taxon>
        <taxon>Mordavella</taxon>
    </lineage>
</organism>
<dbReference type="SUPFAM" id="SSF46565">
    <property type="entry name" value="Chaperone J-domain"/>
    <property type="match status" value="1"/>
</dbReference>
<dbReference type="InterPro" id="IPR052763">
    <property type="entry name" value="DnaJ_C4"/>
</dbReference>
<evidence type="ECO:0000259" key="2">
    <source>
        <dbReference type="PROSITE" id="PS50076"/>
    </source>
</evidence>
<evidence type="ECO:0000313" key="4">
    <source>
        <dbReference type="Proteomes" id="UP000713880"/>
    </source>
</evidence>
<comment type="caution">
    <text evidence="3">The sequence shown here is derived from an EMBL/GenBank/DDBJ whole genome shotgun (WGS) entry which is preliminary data.</text>
</comment>
<dbReference type="CDD" id="cd06257">
    <property type="entry name" value="DnaJ"/>
    <property type="match status" value="1"/>
</dbReference>
<dbReference type="PANTHER" id="PTHR44825:SF1">
    <property type="entry name" value="DNAJ HOMOLOG SUBFAMILY C MEMBER 4"/>
    <property type="match status" value="1"/>
</dbReference>
<dbReference type="PANTHER" id="PTHR44825">
    <property type="match status" value="1"/>
</dbReference>
<dbReference type="GO" id="GO:0006260">
    <property type="term" value="P:DNA replication"/>
    <property type="evidence" value="ECO:0007669"/>
    <property type="project" value="UniProtKB-KW"/>
</dbReference>
<keyword evidence="1" id="KW-0235">DNA replication</keyword>
<dbReference type="RefSeq" id="WP_204909593.1">
    <property type="nucleotide sequence ID" value="NZ_JACJLV010000044.1"/>
</dbReference>
<dbReference type="Gene3D" id="1.10.287.110">
    <property type="entry name" value="DnaJ domain"/>
    <property type="match status" value="1"/>
</dbReference>
<dbReference type="InterPro" id="IPR036869">
    <property type="entry name" value="J_dom_sf"/>
</dbReference>
<protein>
    <submittedName>
        <fullName evidence="3">DnaJ domain-containing protein</fullName>
    </submittedName>
</protein>
<dbReference type="EMBL" id="JACJLV010000044">
    <property type="protein sequence ID" value="MBM6827600.1"/>
    <property type="molecule type" value="Genomic_DNA"/>
</dbReference>
<sequence length="212" mass="24972">MEENNYYEILGVSVTATVEEITAAKNALAKRFHPDANLRNGIDTTRQMQEILEAYRVLSDPDRRAEYDRKLKGRRSVMQTFDLRESADAGEDGGETGFVTYWKSANDLYDIICESDLLFKEHHRSPRLAKLSMDAIRHVLTLRGAQIPERYWHPDIMNWLLFTWYKNRNITISYLLTLYDEHVKKSVSALDRLRLQKKSYHFQHSVKRLVKY</sequence>
<proteinExistence type="predicted"/>
<reference evidence="3" key="1">
    <citation type="submission" date="2020-08" db="EMBL/GenBank/DDBJ databases">
        <authorList>
            <person name="Cejkova D."/>
            <person name="Kubasova T."/>
            <person name="Jahodarova E."/>
            <person name="Rychlik I."/>
        </authorList>
    </citation>
    <scope>NUCLEOTIDE SEQUENCE</scope>
    <source>
        <strain evidence="3">An420c</strain>
    </source>
</reference>
<dbReference type="PRINTS" id="PR00625">
    <property type="entry name" value="JDOMAIN"/>
</dbReference>
<dbReference type="SMART" id="SM00271">
    <property type="entry name" value="DnaJ"/>
    <property type="match status" value="1"/>
</dbReference>
<dbReference type="AlphaFoldDB" id="A0A938X4R2"/>
<evidence type="ECO:0000256" key="1">
    <source>
        <dbReference type="ARBA" id="ARBA00022705"/>
    </source>
</evidence>
<dbReference type="Proteomes" id="UP000713880">
    <property type="component" value="Unassembled WGS sequence"/>
</dbReference>
<dbReference type="PROSITE" id="PS50076">
    <property type="entry name" value="DNAJ_2"/>
    <property type="match status" value="1"/>
</dbReference>
<feature type="domain" description="J" evidence="2">
    <location>
        <begin position="5"/>
        <end position="71"/>
    </location>
</feature>
<dbReference type="Pfam" id="PF00226">
    <property type="entry name" value="DnaJ"/>
    <property type="match status" value="1"/>
</dbReference>
<evidence type="ECO:0000313" key="3">
    <source>
        <dbReference type="EMBL" id="MBM6827600.1"/>
    </source>
</evidence>
<dbReference type="InterPro" id="IPR001623">
    <property type="entry name" value="DnaJ_domain"/>
</dbReference>
<gene>
    <name evidence="3" type="ORF">H6A13_10930</name>
</gene>